<evidence type="ECO:0000256" key="7">
    <source>
        <dbReference type="RuleBase" id="RU362042"/>
    </source>
</evidence>
<dbReference type="PANTHER" id="PTHR43390:SF1">
    <property type="entry name" value="CHLOROPLAST PROCESSING PEPTIDASE"/>
    <property type="match status" value="1"/>
</dbReference>
<dbReference type="STRING" id="35760.BCHO_0915"/>
<dbReference type="PROSITE" id="PS00761">
    <property type="entry name" value="SPASE_I_3"/>
    <property type="match status" value="1"/>
</dbReference>
<evidence type="ECO:0000256" key="5">
    <source>
        <dbReference type="ARBA" id="ARBA00022801"/>
    </source>
</evidence>
<comment type="subcellular location">
    <subcellularLocation>
        <location evidence="2">Cell membrane</location>
        <topology evidence="2">Single-pass type II membrane protein</topology>
    </subcellularLocation>
    <subcellularLocation>
        <location evidence="7">Membrane</location>
        <topology evidence="7">Single-pass type II membrane protein</topology>
    </subcellularLocation>
</comment>
<dbReference type="CDD" id="cd06530">
    <property type="entry name" value="S26_SPase_I"/>
    <property type="match status" value="1"/>
</dbReference>
<dbReference type="GO" id="GO:0005886">
    <property type="term" value="C:plasma membrane"/>
    <property type="evidence" value="ECO:0007669"/>
    <property type="project" value="UniProtKB-SubCell"/>
</dbReference>
<dbReference type="RefSeq" id="WP_418215004.1">
    <property type="nucleotide sequence ID" value="NZ_CP018044.1"/>
</dbReference>
<dbReference type="InterPro" id="IPR036286">
    <property type="entry name" value="LexA/Signal_pep-like_sf"/>
</dbReference>
<keyword evidence="7" id="KW-1133">Transmembrane helix</keyword>
<dbReference type="Gene3D" id="2.10.109.10">
    <property type="entry name" value="Umud Fragment, subunit A"/>
    <property type="match status" value="1"/>
</dbReference>
<dbReference type="InterPro" id="IPR019533">
    <property type="entry name" value="Peptidase_S26"/>
</dbReference>
<evidence type="ECO:0000256" key="6">
    <source>
        <dbReference type="PIRSR" id="PIRSR600223-1"/>
    </source>
</evidence>
<dbReference type="InterPro" id="IPR019758">
    <property type="entry name" value="Pept_S26A_signal_pept_1_CS"/>
</dbReference>
<dbReference type="NCBIfam" id="TIGR02227">
    <property type="entry name" value="sigpep_I_bact"/>
    <property type="match status" value="1"/>
</dbReference>
<feature type="transmembrane region" description="Helical" evidence="7">
    <location>
        <begin position="50"/>
        <end position="74"/>
    </location>
</feature>
<keyword evidence="7" id="KW-0812">Transmembrane</keyword>
<evidence type="ECO:0000259" key="9">
    <source>
        <dbReference type="Pfam" id="PF10502"/>
    </source>
</evidence>
<protein>
    <recommendedName>
        <fullName evidence="4 7">Signal peptidase I</fullName>
        <ecNumber evidence="4 7">3.4.21.89</ecNumber>
    </recommendedName>
</protein>
<dbReference type="PRINTS" id="PR00727">
    <property type="entry name" value="LEADERPTASE"/>
</dbReference>
<dbReference type="InterPro" id="IPR000223">
    <property type="entry name" value="Pept_S26A_signal_pept_1"/>
</dbReference>
<dbReference type="GO" id="GO:0006465">
    <property type="term" value="P:signal peptide processing"/>
    <property type="evidence" value="ECO:0007669"/>
    <property type="project" value="InterPro"/>
</dbReference>
<keyword evidence="7" id="KW-0472">Membrane</keyword>
<reference evidence="10 11" key="1">
    <citation type="submission" date="2014-03" db="EMBL/GenBank/DDBJ databases">
        <title>Genomics of Bifidobacteria.</title>
        <authorList>
            <person name="Ventura M."/>
            <person name="Milani C."/>
            <person name="Lugli G.A."/>
        </authorList>
    </citation>
    <scope>NUCLEOTIDE SEQUENCE [LARGE SCALE GENOMIC DNA]</scope>
    <source>
        <strain evidence="10 11">LMG 10510</strain>
    </source>
</reference>
<dbReference type="EC" id="3.4.21.89" evidence="4 7"/>
<comment type="catalytic activity">
    <reaction evidence="1 7">
        <text>Cleavage of hydrophobic, N-terminal signal or leader sequences from secreted and periplasmic proteins.</text>
        <dbReference type="EC" id="3.4.21.89"/>
    </reaction>
</comment>
<feature type="active site" evidence="6">
    <location>
        <position position="130"/>
    </location>
</feature>
<accession>A0A087AG56</accession>
<dbReference type="EMBL" id="JGYU01000003">
    <property type="protein sequence ID" value="KFI57756.1"/>
    <property type="molecule type" value="Genomic_DNA"/>
</dbReference>
<gene>
    <name evidence="10" type="ORF">BCHO_0915</name>
</gene>
<feature type="active site" evidence="6">
    <location>
        <position position="78"/>
    </location>
</feature>
<comment type="similarity">
    <text evidence="3 7">Belongs to the peptidase S26 family.</text>
</comment>
<evidence type="ECO:0000313" key="10">
    <source>
        <dbReference type="EMBL" id="KFI57756.1"/>
    </source>
</evidence>
<comment type="caution">
    <text evidence="10">The sequence shown here is derived from an EMBL/GenBank/DDBJ whole genome shotgun (WGS) entry which is preliminary data.</text>
</comment>
<dbReference type="GO" id="GO:0009003">
    <property type="term" value="F:signal peptidase activity"/>
    <property type="evidence" value="ECO:0007669"/>
    <property type="project" value="UniProtKB-EC"/>
</dbReference>
<evidence type="ECO:0000256" key="3">
    <source>
        <dbReference type="ARBA" id="ARBA00009370"/>
    </source>
</evidence>
<evidence type="ECO:0000256" key="8">
    <source>
        <dbReference type="SAM" id="MobiDB-lite"/>
    </source>
</evidence>
<evidence type="ECO:0000313" key="11">
    <source>
        <dbReference type="Proteomes" id="UP000028995"/>
    </source>
</evidence>
<dbReference type="Proteomes" id="UP000028995">
    <property type="component" value="Unassembled WGS sequence"/>
</dbReference>
<dbReference type="PANTHER" id="PTHR43390">
    <property type="entry name" value="SIGNAL PEPTIDASE I"/>
    <property type="match status" value="1"/>
</dbReference>
<keyword evidence="11" id="KW-1185">Reference proteome</keyword>
<keyword evidence="5 7" id="KW-0378">Hydrolase</keyword>
<proteinExistence type="inferred from homology"/>
<organism evidence="10 11">
    <name type="scientific">Bifidobacterium choerinum</name>
    <dbReference type="NCBI Taxonomy" id="35760"/>
    <lineage>
        <taxon>Bacteria</taxon>
        <taxon>Bacillati</taxon>
        <taxon>Actinomycetota</taxon>
        <taxon>Actinomycetes</taxon>
        <taxon>Bifidobacteriales</taxon>
        <taxon>Bifidobacteriaceae</taxon>
        <taxon>Bifidobacterium</taxon>
    </lineage>
</organism>
<feature type="domain" description="Peptidase S26" evidence="9">
    <location>
        <begin position="49"/>
        <end position="221"/>
    </location>
</feature>
<feature type="region of interest" description="Disordered" evidence="8">
    <location>
        <begin position="1"/>
        <end position="35"/>
    </location>
</feature>
<dbReference type="eggNOG" id="COG0681">
    <property type="taxonomic scope" value="Bacteria"/>
</dbReference>
<dbReference type="Pfam" id="PF10502">
    <property type="entry name" value="Peptidase_S26"/>
    <property type="match status" value="1"/>
</dbReference>
<evidence type="ECO:0000256" key="2">
    <source>
        <dbReference type="ARBA" id="ARBA00004401"/>
    </source>
</evidence>
<dbReference type="GO" id="GO:0004252">
    <property type="term" value="F:serine-type endopeptidase activity"/>
    <property type="evidence" value="ECO:0007669"/>
    <property type="project" value="InterPro"/>
</dbReference>
<evidence type="ECO:0000256" key="4">
    <source>
        <dbReference type="ARBA" id="ARBA00013208"/>
    </source>
</evidence>
<dbReference type="SUPFAM" id="SSF51306">
    <property type="entry name" value="LexA/Signal peptidase"/>
    <property type="match status" value="1"/>
</dbReference>
<keyword evidence="7" id="KW-0645">Protease</keyword>
<sequence>MRNDSSAEDSRMGGEGASMQTQGGAGRDDVYSARHANQPKPDAKFTVRDFLLWCALPIAIVVLLRVFLFGMYVIPSRSMEDTILPGDRVVTTKLVPRVTKLKRGDIVVFKDPANWLADEQNTFSSDYLIKRLIGLPGDIVECDGNGAPVVINGVAIDESSYIKPGTEPSAFPFKVTVKPGHVFVMGDNRSNSADSRYHQNDGDSGLVPISDIVGVAFARYWPLNRLGWLSAHHDVFADVPFREAKN</sequence>
<name>A0A087AG56_9BIFI</name>
<evidence type="ECO:0000256" key="1">
    <source>
        <dbReference type="ARBA" id="ARBA00000677"/>
    </source>
</evidence>
<feature type="compositionally biased region" description="Basic and acidic residues" evidence="8">
    <location>
        <begin position="1"/>
        <end position="12"/>
    </location>
</feature>
<dbReference type="AlphaFoldDB" id="A0A087AG56"/>